<name>A0A6N7LBK3_SINTE</name>
<dbReference type="GO" id="GO:0005886">
    <property type="term" value="C:plasma membrane"/>
    <property type="evidence" value="ECO:0007669"/>
    <property type="project" value="UniProtKB-SubCell"/>
</dbReference>
<dbReference type="GO" id="GO:0005524">
    <property type="term" value="F:ATP binding"/>
    <property type="evidence" value="ECO:0007669"/>
    <property type="project" value="UniProtKB-KW"/>
</dbReference>
<dbReference type="RefSeq" id="WP_153437219.1">
    <property type="nucleotide sequence ID" value="NZ_JACIGA010000010.1"/>
</dbReference>
<evidence type="ECO:0000256" key="6">
    <source>
        <dbReference type="ARBA" id="ARBA00022989"/>
    </source>
</evidence>
<keyword evidence="12" id="KW-0808">Transferase</keyword>
<dbReference type="InterPro" id="IPR005702">
    <property type="entry name" value="Wzc-like_C"/>
</dbReference>
<dbReference type="InterPro" id="IPR003856">
    <property type="entry name" value="LPS_length_determ_N"/>
</dbReference>
<dbReference type="PANTHER" id="PTHR32309">
    <property type="entry name" value="TYROSINE-PROTEIN KINASE"/>
    <property type="match status" value="1"/>
</dbReference>
<dbReference type="InterPro" id="IPR027417">
    <property type="entry name" value="P-loop_NTPase"/>
</dbReference>
<feature type="domain" description="CobQ/CobB/MinD/ParA nucleotide binding" evidence="9">
    <location>
        <begin position="585"/>
        <end position="754"/>
    </location>
</feature>
<dbReference type="Pfam" id="PF01656">
    <property type="entry name" value="CbiA"/>
    <property type="match status" value="1"/>
</dbReference>
<keyword evidence="5" id="KW-0067">ATP-binding</keyword>
<keyword evidence="12" id="KW-0418">Kinase</keyword>
<evidence type="ECO:0000313" key="12">
    <source>
        <dbReference type="EMBL" id="MQX14134.1"/>
    </source>
</evidence>
<dbReference type="Proteomes" id="UP000439983">
    <property type="component" value="Unassembled WGS sequence"/>
</dbReference>
<reference evidence="12 13" key="1">
    <citation type="journal article" date="2013" name="Genome Biol.">
        <title>Comparative genomics of the core and accessory genomes of 48 Sinorhizobium strains comprising five genospecies.</title>
        <authorList>
            <person name="Sugawara M."/>
            <person name="Epstein B."/>
            <person name="Badgley B.D."/>
            <person name="Unno T."/>
            <person name="Xu L."/>
            <person name="Reese J."/>
            <person name="Gyaneshwar P."/>
            <person name="Denny R."/>
            <person name="Mudge J."/>
            <person name="Bharti A.K."/>
            <person name="Farmer A.D."/>
            <person name="May G.D."/>
            <person name="Woodward J.E."/>
            <person name="Medigue C."/>
            <person name="Vallenet D."/>
            <person name="Lajus A."/>
            <person name="Rouy Z."/>
            <person name="Martinez-Vaz B."/>
            <person name="Tiffin P."/>
            <person name="Young N.D."/>
            <person name="Sadowsky M.J."/>
        </authorList>
    </citation>
    <scope>NUCLEOTIDE SEQUENCE [LARGE SCALE GENOMIC DNA]</scope>
    <source>
        <strain evidence="12 13">USDA4894</strain>
    </source>
</reference>
<dbReference type="InterPro" id="IPR032807">
    <property type="entry name" value="GNVR"/>
</dbReference>
<keyword evidence="7 8" id="KW-0472">Membrane</keyword>
<dbReference type="EMBL" id="WITC01000026">
    <property type="protein sequence ID" value="MQX14134.1"/>
    <property type="molecule type" value="Genomic_DNA"/>
</dbReference>
<evidence type="ECO:0000259" key="10">
    <source>
        <dbReference type="Pfam" id="PF02706"/>
    </source>
</evidence>
<dbReference type="Pfam" id="PF02706">
    <property type="entry name" value="Wzz"/>
    <property type="match status" value="1"/>
</dbReference>
<evidence type="ECO:0000256" key="7">
    <source>
        <dbReference type="ARBA" id="ARBA00023136"/>
    </source>
</evidence>
<sequence>MNRAAPMKQRSAPLSIVPREEESDGFIDLDRLLAIAVRRAKLVAAFVVLFIMLGVAYLLFATPTYTSMTQILLDENLSKFAEEEPTPVNSQMLDTQIASAVEILKSGELALRVVDKLNLSENATIMNPPRSPMAYVKDWVKTATGLFSSGPTVSEEALRKNRRLAAAALIQQALTVERVSRSSVVALSYKSNDPQLAATVVRGYAQAYLTDQLNANFEATERASVWLQERLTDLRQRSLAAALEVEQFRSENGLTAARGELMSEQQLSDLNSQLIVAQADTASASARYNQFKSIVDQGPETAVNNATISPKEGDNMVIRDLRARYLAVVKREQEVSQNFGKDHPQAVSLRAEQADMGRQIYQELQQLTASYKNEYEVARSREQSLRESIEGVVGKNTNANKSLVQLRDLEQKAAALKTLYESYLGRYEQAAQQRSFPIAKARVISEAGVPTAPSSPKKTLTLALSAVLGLMAGGAFAAFQEFRERTFRLEDDVRAILGHKSLGYVPLIGTRTKKSAELVRTRFASDRQPDVIGEDSVAFQRLARMVLEAPQSSFAETFRNAKLACDHMLHGNDSRVIGIVSAVPDEGKSVIAANFAAQLAASGKRTLLIDGDIRKPGLTQMITPAPRTGLVETLMGEATWPAGIKVDQRTKLAIFPVGGGASNHQPHQSHELLASAAMANLIENARNAFDYVVVDLAPLAPVVDAKAFAPLADGFIFVVEWGKTPSRLVRDVLHSEPQINSKVLGVILNKTDMDELSKYSDFGGVEKYRHRYGKYYVEHSVSGDRPAA</sequence>
<dbReference type="Gene3D" id="3.40.50.300">
    <property type="entry name" value="P-loop containing nucleotide triphosphate hydrolases"/>
    <property type="match status" value="1"/>
</dbReference>
<keyword evidence="6 8" id="KW-1133">Transmembrane helix</keyword>
<keyword evidence="4" id="KW-0547">Nucleotide-binding</keyword>
<dbReference type="EC" id="2.7.10.2" evidence="12"/>
<proteinExistence type="predicted"/>
<dbReference type="InterPro" id="IPR050445">
    <property type="entry name" value="Bact_polysacc_biosynth/exp"/>
</dbReference>
<comment type="subcellular location">
    <subcellularLocation>
        <location evidence="1">Cell membrane</location>
        <topology evidence="1">Multi-pass membrane protein</topology>
    </subcellularLocation>
</comment>
<dbReference type="PANTHER" id="PTHR32309:SF13">
    <property type="entry name" value="FERRIC ENTEROBACTIN TRANSPORT PROTEIN FEPE"/>
    <property type="match status" value="1"/>
</dbReference>
<evidence type="ECO:0000256" key="4">
    <source>
        <dbReference type="ARBA" id="ARBA00022741"/>
    </source>
</evidence>
<dbReference type="Pfam" id="PF13807">
    <property type="entry name" value="GNVR"/>
    <property type="match status" value="1"/>
</dbReference>
<evidence type="ECO:0000256" key="8">
    <source>
        <dbReference type="SAM" id="Phobius"/>
    </source>
</evidence>
<dbReference type="GO" id="GO:0004715">
    <property type="term" value="F:non-membrane spanning protein tyrosine kinase activity"/>
    <property type="evidence" value="ECO:0007669"/>
    <property type="project" value="UniProtKB-EC"/>
</dbReference>
<dbReference type="NCBIfam" id="TIGR01007">
    <property type="entry name" value="eps_fam"/>
    <property type="match status" value="1"/>
</dbReference>
<evidence type="ECO:0000259" key="9">
    <source>
        <dbReference type="Pfam" id="PF01656"/>
    </source>
</evidence>
<dbReference type="CDD" id="cd05387">
    <property type="entry name" value="BY-kinase"/>
    <property type="match status" value="1"/>
</dbReference>
<evidence type="ECO:0000313" key="13">
    <source>
        <dbReference type="Proteomes" id="UP000439983"/>
    </source>
</evidence>
<evidence type="ECO:0000256" key="5">
    <source>
        <dbReference type="ARBA" id="ARBA00022840"/>
    </source>
</evidence>
<evidence type="ECO:0000256" key="2">
    <source>
        <dbReference type="ARBA" id="ARBA00022475"/>
    </source>
</evidence>
<evidence type="ECO:0000256" key="3">
    <source>
        <dbReference type="ARBA" id="ARBA00022692"/>
    </source>
</evidence>
<evidence type="ECO:0000259" key="11">
    <source>
        <dbReference type="Pfam" id="PF13807"/>
    </source>
</evidence>
<protein>
    <submittedName>
        <fullName evidence="12">Polysaccharide biosynthesis tyrosine autokinase</fullName>
        <ecNumber evidence="12">2.7.10.2</ecNumber>
    </submittedName>
</protein>
<organism evidence="12 13">
    <name type="scientific">Sinorhizobium terangae</name>
    <dbReference type="NCBI Taxonomy" id="110322"/>
    <lineage>
        <taxon>Bacteria</taxon>
        <taxon>Pseudomonadati</taxon>
        <taxon>Pseudomonadota</taxon>
        <taxon>Alphaproteobacteria</taxon>
        <taxon>Hyphomicrobiales</taxon>
        <taxon>Rhizobiaceae</taxon>
        <taxon>Sinorhizobium/Ensifer group</taxon>
        <taxon>Sinorhizobium</taxon>
    </lineage>
</organism>
<keyword evidence="13" id="KW-1185">Reference proteome</keyword>
<dbReference type="InterPro" id="IPR005700">
    <property type="entry name" value="EPS_ExoP-like"/>
</dbReference>
<feature type="domain" description="Polysaccharide chain length determinant N-terminal" evidence="10">
    <location>
        <begin position="27"/>
        <end position="117"/>
    </location>
</feature>
<keyword evidence="2" id="KW-1003">Cell membrane</keyword>
<dbReference type="SUPFAM" id="SSF52540">
    <property type="entry name" value="P-loop containing nucleoside triphosphate hydrolases"/>
    <property type="match status" value="1"/>
</dbReference>
<accession>A0A6N7LBK3</accession>
<feature type="domain" description="Tyrosine-protein kinase G-rich" evidence="11">
    <location>
        <begin position="409"/>
        <end position="481"/>
    </location>
</feature>
<dbReference type="NCBIfam" id="TIGR01005">
    <property type="entry name" value="eps_transp_fam"/>
    <property type="match status" value="1"/>
</dbReference>
<dbReference type="AlphaFoldDB" id="A0A6N7LBK3"/>
<dbReference type="OrthoDB" id="230260at2"/>
<keyword evidence="3 8" id="KW-0812">Transmembrane</keyword>
<comment type="caution">
    <text evidence="12">The sequence shown here is derived from an EMBL/GenBank/DDBJ whole genome shotgun (WGS) entry which is preliminary data.</text>
</comment>
<evidence type="ECO:0000256" key="1">
    <source>
        <dbReference type="ARBA" id="ARBA00004651"/>
    </source>
</evidence>
<gene>
    <name evidence="12" type="ORF">GHK62_05000</name>
</gene>
<feature type="transmembrane region" description="Helical" evidence="8">
    <location>
        <begin position="42"/>
        <end position="60"/>
    </location>
</feature>
<dbReference type="InterPro" id="IPR002586">
    <property type="entry name" value="CobQ/CobB/MinD/ParA_Nub-bd_dom"/>
</dbReference>